<reference evidence="8 9" key="1">
    <citation type="submission" date="2015-10" db="EMBL/GenBank/DDBJ databases">
        <title>Butyribacter intestini gen. nov., sp. nov., a butyric acid-producing bacterium of the family Lachnospiraceae isolated from the human faeces.</title>
        <authorList>
            <person name="Zou Y."/>
            <person name="Xue W."/>
            <person name="Luo G."/>
            <person name="Lv M."/>
        </authorList>
    </citation>
    <scope>NUCLEOTIDE SEQUENCE [LARGE SCALE GENOMIC DNA]</scope>
    <source>
        <strain evidence="8 9">TF01-11</strain>
    </source>
</reference>
<dbReference type="Pfam" id="PF04277">
    <property type="entry name" value="OAD_gamma"/>
    <property type="match status" value="1"/>
</dbReference>
<sequence length="238" mass="26223">MKKKLCLIFCIVSCILMMAGCSLSLTKTNKNFNKKTLETNADSFVTSWFSYDFESAVKSMKEQSTEVDEDTVNQYKESIQLKKKYGKQGTKVDTDFTISSDSATVVETYTTSSGKKLIFSVTYDEKGQTSSWKVEEYKSLGDKMAKAGLNTVLSMAIVFAVLIFIAIIIAQFKHIGNFQNGAKKEEVKAEPVVEAAPVVEEENLVDDLELVAVITAAIAAASETESADGLVIRSIIRR</sequence>
<organism evidence="8 9">
    <name type="scientific">Butyribacter intestini</name>
    <dbReference type="NCBI Taxonomy" id="1703332"/>
    <lineage>
        <taxon>Bacteria</taxon>
        <taxon>Bacillati</taxon>
        <taxon>Bacillota</taxon>
        <taxon>Clostridia</taxon>
        <taxon>Lachnospirales</taxon>
        <taxon>Lachnospiraceae</taxon>
        <taxon>Butyribacter</taxon>
    </lineage>
</organism>
<evidence type="ECO:0000313" key="9">
    <source>
        <dbReference type="Proteomes" id="UP000050833"/>
    </source>
</evidence>
<dbReference type="RefSeq" id="WP_022014795.1">
    <property type="nucleotide sequence ID" value="NZ_DBGBRS010000152.1"/>
</dbReference>
<keyword evidence="9" id="KW-1185">Reference proteome</keyword>
<feature type="chain" id="PRO_5043699907" description="Oxaloacetate decarboxylase (Na(+) extruding)" evidence="7">
    <location>
        <begin position="20"/>
        <end position="238"/>
    </location>
</feature>
<evidence type="ECO:0000256" key="5">
    <source>
        <dbReference type="ARBA" id="ARBA00023136"/>
    </source>
</evidence>
<keyword evidence="4 6" id="KW-1133">Transmembrane helix</keyword>
<keyword evidence="7" id="KW-0732">Signal</keyword>
<dbReference type="NCBIfam" id="TIGR01195">
    <property type="entry name" value="oadG_fam"/>
    <property type="match status" value="1"/>
</dbReference>
<name>A0AAW3JNT5_9FIRM</name>
<dbReference type="InterPro" id="IPR005899">
    <property type="entry name" value="Na_pump_deCOase"/>
</dbReference>
<feature type="transmembrane region" description="Helical" evidence="6">
    <location>
        <begin position="152"/>
        <end position="170"/>
    </location>
</feature>
<accession>A0AAW3JNT5</accession>
<comment type="caution">
    <text evidence="8">The sequence shown here is derived from an EMBL/GenBank/DDBJ whole genome shotgun (WGS) entry which is preliminary data.</text>
</comment>
<evidence type="ECO:0000256" key="7">
    <source>
        <dbReference type="SAM" id="SignalP"/>
    </source>
</evidence>
<keyword evidence="2" id="KW-1003">Cell membrane</keyword>
<protein>
    <recommendedName>
        <fullName evidence="10">Oxaloacetate decarboxylase (Na(+) extruding)</fullName>
    </recommendedName>
</protein>
<evidence type="ECO:0000256" key="3">
    <source>
        <dbReference type="ARBA" id="ARBA00022692"/>
    </source>
</evidence>
<evidence type="ECO:0000256" key="4">
    <source>
        <dbReference type="ARBA" id="ARBA00022989"/>
    </source>
</evidence>
<evidence type="ECO:0008006" key="10">
    <source>
        <dbReference type="Google" id="ProtNLM"/>
    </source>
</evidence>
<comment type="subcellular location">
    <subcellularLocation>
        <location evidence="1">Cell membrane</location>
    </subcellularLocation>
</comment>
<evidence type="ECO:0000256" key="2">
    <source>
        <dbReference type="ARBA" id="ARBA00022475"/>
    </source>
</evidence>
<dbReference type="GO" id="GO:0005886">
    <property type="term" value="C:plasma membrane"/>
    <property type="evidence" value="ECO:0007669"/>
    <property type="project" value="UniProtKB-SubCell"/>
</dbReference>
<dbReference type="GO" id="GO:0015081">
    <property type="term" value="F:sodium ion transmembrane transporter activity"/>
    <property type="evidence" value="ECO:0007669"/>
    <property type="project" value="InterPro"/>
</dbReference>
<dbReference type="PROSITE" id="PS51257">
    <property type="entry name" value="PROKAR_LIPOPROTEIN"/>
    <property type="match status" value="1"/>
</dbReference>
<dbReference type="AlphaFoldDB" id="A0AAW3JNT5"/>
<dbReference type="Proteomes" id="UP000050833">
    <property type="component" value="Unassembled WGS sequence"/>
</dbReference>
<feature type="signal peptide" evidence="7">
    <location>
        <begin position="1"/>
        <end position="19"/>
    </location>
</feature>
<evidence type="ECO:0000256" key="1">
    <source>
        <dbReference type="ARBA" id="ARBA00004236"/>
    </source>
</evidence>
<dbReference type="GO" id="GO:0036376">
    <property type="term" value="P:sodium ion export across plasma membrane"/>
    <property type="evidence" value="ECO:0007669"/>
    <property type="project" value="InterPro"/>
</dbReference>
<keyword evidence="5 6" id="KW-0472">Membrane</keyword>
<proteinExistence type="predicted"/>
<evidence type="ECO:0000313" key="8">
    <source>
        <dbReference type="EMBL" id="KQC84533.1"/>
    </source>
</evidence>
<gene>
    <name evidence="8" type="ORF">APZ18_07180</name>
</gene>
<keyword evidence="3 6" id="KW-0812">Transmembrane</keyword>
<dbReference type="EMBL" id="LLKB01000005">
    <property type="protein sequence ID" value="KQC84533.1"/>
    <property type="molecule type" value="Genomic_DNA"/>
</dbReference>
<evidence type="ECO:0000256" key="6">
    <source>
        <dbReference type="SAM" id="Phobius"/>
    </source>
</evidence>